<keyword evidence="2" id="KW-0240">DNA-directed RNA polymerase</keyword>
<dbReference type="InterPro" id="IPR008193">
    <property type="entry name" value="RNA_pol_Rpb11_13-16kDa_CS"/>
</dbReference>
<dbReference type="InterPro" id="IPR033898">
    <property type="entry name" value="RNAP_AC19"/>
</dbReference>
<evidence type="ECO:0000256" key="6">
    <source>
        <dbReference type="ARBA" id="ARBA00031757"/>
    </source>
</evidence>
<keyword evidence="4" id="KW-0539">Nucleus</keyword>
<dbReference type="Gene3D" id="3.30.1360.10">
    <property type="entry name" value="RNA polymerase, RBP11-like subunit"/>
    <property type="match status" value="1"/>
</dbReference>
<dbReference type="PANTHER" id="PTHR13946:SF28">
    <property type="entry name" value="DNA-DIRECTED RNA POLYMERASES I AND III SUBUNIT RPAC2"/>
    <property type="match status" value="1"/>
</dbReference>
<dbReference type="Proteomes" id="UP000694865">
    <property type="component" value="Unplaced"/>
</dbReference>
<evidence type="ECO:0000313" key="8">
    <source>
        <dbReference type="Proteomes" id="UP000694865"/>
    </source>
</evidence>
<comment type="similarity">
    <text evidence="5">Belongs to the archaeal Rpo11/eukaryotic RPB11/RPC19 RNA polymerase subunit family.</text>
</comment>
<evidence type="ECO:0000256" key="1">
    <source>
        <dbReference type="ARBA" id="ARBA00004123"/>
    </source>
</evidence>
<proteinExistence type="inferred from homology"/>
<dbReference type="SUPFAM" id="SSF55257">
    <property type="entry name" value="RBP11-like subunits of RNA polymerase"/>
    <property type="match status" value="1"/>
</dbReference>
<organism evidence="8 9">
    <name type="scientific">Saccoglossus kowalevskii</name>
    <name type="common">Acorn worm</name>
    <dbReference type="NCBI Taxonomy" id="10224"/>
    <lineage>
        <taxon>Eukaryota</taxon>
        <taxon>Metazoa</taxon>
        <taxon>Hemichordata</taxon>
        <taxon>Enteropneusta</taxon>
        <taxon>Harrimaniidae</taxon>
        <taxon>Saccoglossus</taxon>
    </lineage>
</organism>
<keyword evidence="8" id="KW-1185">Reference proteome</keyword>
<sequence>MADVVVPERKLELMHTEIEDGSCVTFVLNGEDHTLGNSLRYIIMKDPEVQFCGYSIPHPTENKINFRIQTTGTPAIDILRRGLNNLTSLCQHVLTTFEDSVDQFKIRHQVNGDVDMDQS</sequence>
<dbReference type="PANTHER" id="PTHR13946">
    <property type="entry name" value="DNA-DIRECTED RNA POLYMERASE I,II,III"/>
    <property type="match status" value="1"/>
</dbReference>
<dbReference type="InterPro" id="IPR022905">
    <property type="entry name" value="Rpo11-like"/>
</dbReference>
<evidence type="ECO:0000256" key="5">
    <source>
        <dbReference type="ARBA" id="ARBA00025751"/>
    </source>
</evidence>
<dbReference type="HAMAP" id="MF_00261">
    <property type="entry name" value="RNApol_arch_Rpo11"/>
    <property type="match status" value="1"/>
</dbReference>
<protein>
    <recommendedName>
        <fullName evidence="6">DNA-directed RNA polymerase I subunit D</fullName>
    </recommendedName>
</protein>
<dbReference type="PROSITE" id="PS01154">
    <property type="entry name" value="RNA_POL_L_13KD"/>
    <property type="match status" value="1"/>
</dbReference>
<reference evidence="9" key="1">
    <citation type="submission" date="2025-08" db="UniProtKB">
        <authorList>
            <consortium name="RefSeq"/>
        </authorList>
    </citation>
    <scope>IDENTIFICATION</scope>
    <source>
        <tissue evidence="9">Testes</tissue>
    </source>
</reference>
<dbReference type="Pfam" id="PF13656">
    <property type="entry name" value="RNA_pol_L_2"/>
    <property type="match status" value="1"/>
</dbReference>
<evidence type="ECO:0000256" key="3">
    <source>
        <dbReference type="ARBA" id="ARBA00023163"/>
    </source>
</evidence>
<evidence type="ECO:0000313" key="9">
    <source>
        <dbReference type="RefSeq" id="XP_006820385.1"/>
    </source>
</evidence>
<accession>A0ABM0MK44</accession>
<dbReference type="InterPro" id="IPR009025">
    <property type="entry name" value="RBP11-like_dimer"/>
</dbReference>
<gene>
    <name evidence="9" type="primary">LOC102804059</name>
</gene>
<comment type="subcellular location">
    <subcellularLocation>
        <location evidence="1">Nucleus</location>
    </subcellularLocation>
</comment>
<dbReference type="GeneID" id="102804059"/>
<dbReference type="RefSeq" id="XP_006820385.1">
    <property type="nucleotide sequence ID" value="XM_006820322.1"/>
</dbReference>
<evidence type="ECO:0000256" key="4">
    <source>
        <dbReference type="ARBA" id="ARBA00023242"/>
    </source>
</evidence>
<dbReference type="InterPro" id="IPR036603">
    <property type="entry name" value="RBP11-like"/>
</dbReference>
<evidence type="ECO:0000256" key="2">
    <source>
        <dbReference type="ARBA" id="ARBA00022478"/>
    </source>
</evidence>
<name>A0ABM0MK44_SACKO</name>
<dbReference type="CDD" id="cd07029">
    <property type="entry name" value="RNAP_I_III_AC19"/>
    <property type="match status" value="1"/>
</dbReference>
<evidence type="ECO:0000259" key="7">
    <source>
        <dbReference type="Pfam" id="PF13656"/>
    </source>
</evidence>
<keyword evidence="3" id="KW-0804">Transcription</keyword>
<feature type="domain" description="DNA-directed RNA polymerase RBP11-like dimerisation" evidence="7">
    <location>
        <begin position="23"/>
        <end position="94"/>
    </location>
</feature>